<reference evidence="3 4" key="1">
    <citation type="journal article" date="2019" name="Int. J. Syst. Evol. Microbiol.">
        <title>The Global Catalogue of Microorganisms (GCM) 10K type strain sequencing project: providing services to taxonomists for standard genome sequencing and annotation.</title>
        <authorList>
            <consortium name="The Broad Institute Genomics Platform"/>
            <consortium name="The Broad Institute Genome Sequencing Center for Infectious Disease"/>
            <person name="Wu L."/>
            <person name="Ma J."/>
        </authorList>
    </citation>
    <scope>NUCLEOTIDE SEQUENCE [LARGE SCALE GENOMIC DNA]</scope>
    <source>
        <strain evidence="3 4">JCM 15577</strain>
    </source>
</reference>
<gene>
    <name evidence="3" type="ORF">GCM10009808_15550</name>
</gene>
<dbReference type="Pfam" id="PF01446">
    <property type="entry name" value="Rep_1"/>
    <property type="match status" value="1"/>
</dbReference>
<protein>
    <recommendedName>
        <fullName evidence="5">Replication protein</fullName>
    </recommendedName>
</protein>
<comment type="caution">
    <text evidence="3">The sequence shown here is derived from an EMBL/GenBank/DDBJ whole genome shotgun (WGS) entry which is preliminary data.</text>
</comment>
<keyword evidence="4" id="KW-1185">Reference proteome</keyword>
<evidence type="ECO:0000256" key="1">
    <source>
        <dbReference type="ARBA" id="ARBA00008909"/>
    </source>
</evidence>
<evidence type="ECO:0000256" key="2">
    <source>
        <dbReference type="ARBA" id="ARBA00022705"/>
    </source>
</evidence>
<dbReference type="EMBL" id="BAAAPL010000001">
    <property type="protein sequence ID" value="GAA1698937.1"/>
    <property type="molecule type" value="Genomic_DNA"/>
</dbReference>
<evidence type="ECO:0000313" key="4">
    <source>
        <dbReference type="Proteomes" id="UP001501690"/>
    </source>
</evidence>
<name>A0ABN2I5C0_9MICO</name>
<comment type="similarity">
    <text evidence="1">Belongs to the Gram-positive plasmids replication protein type 1 family.</text>
</comment>
<evidence type="ECO:0000313" key="3">
    <source>
        <dbReference type="EMBL" id="GAA1698937.1"/>
    </source>
</evidence>
<evidence type="ECO:0008006" key="5">
    <source>
        <dbReference type="Google" id="ProtNLM"/>
    </source>
</evidence>
<proteinExistence type="inferred from homology"/>
<keyword evidence="2" id="KW-0235">DNA replication</keyword>
<organism evidence="3 4">
    <name type="scientific">Microbacterium sediminicola</name>
    <dbReference type="NCBI Taxonomy" id="415210"/>
    <lineage>
        <taxon>Bacteria</taxon>
        <taxon>Bacillati</taxon>
        <taxon>Actinomycetota</taxon>
        <taxon>Actinomycetes</taxon>
        <taxon>Micrococcales</taxon>
        <taxon>Microbacteriaceae</taxon>
        <taxon>Microbacterium</taxon>
    </lineage>
</organism>
<dbReference type="InterPro" id="IPR000989">
    <property type="entry name" value="Rep"/>
</dbReference>
<dbReference type="Proteomes" id="UP001501690">
    <property type="component" value="Unassembled WGS sequence"/>
</dbReference>
<sequence>MTVGFAVEAPKASSGLGTNANSVTPLLSREAFRAARRERFARRSASSRWLIDDTIAQHGREHFAELAPRPATCGWAAGSFIGVHKAQNGPARFSGIQSCGSVWGCACCGALIRSRRSAEVQKAAGWWEAQRGQFLFLTLTVRHFREDSLERTMDAVTEAFTATINGAPWKRFTRVHGIRHFVKAQEITLGWDNGWHAHLHVLLFVDLAAAAADLAADADQAWRDAEDHPTKGGGLNRSRVKKAERLDAEAADAARAAAQGIGAERRRELHGWLSERWRSMVVAAGGREPSKRRGVDIRTVHDGKVVALYVSKLQESDRGWGVGNEMARQDMKKGRKDSLVPLELLDLDGLSEDEIERNRDYWIEYVTSTAGRRAMTWSRGLKDAAGIEELDDEQIVAEEDEAAAEDDRVLVIEARHWARIRDDADTIARILELVEADRVDEVARYVPFEYPPPV</sequence>
<accession>A0ABN2I5C0</accession>